<dbReference type="GO" id="GO:0016857">
    <property type="term" value="F:racemase and epimerase activity, acting on carbohydrates and derivatives"/>
    <property type="evidence" value="ECO:0007669"/>
    <property type="project" value="InterPro"/>
</dbReference>
<evidence type="ECO:0000313" key="2">
    <source>
        <dbReference type="Proteomes" id="UP000198565"/>
    </source>
</evidence>
<dbReference type="Pfam" id="PF05336">
    <property type="entry name" value="rhaM"/>
    <property type="match status" value="1"/>
</dbReference>
<dbReference type="PANTHER" id="PTHR34389:SF2">
    <property type="entry name" value="L-RHAMNOSE MUTAROTASE"/>
    <property type="match status" value="1"/>
</dbReference>
<organism evidence="1 2">
    <name type="scientific">Gracilibacillus orientalis</name>
    <dbReference type="NCBI Taxonomy" id="334253"/>
    <lineage>
        <taxon>Bacteria</taxon>
        <taxon>Bacillati</taxon>
        <taxon>Bacillota</taxon>
        <taxon>Bacilli</taxon>
        <taxon>Bacillales</taxon>
        <taxon>Bacillaceae</taxon>
        <taxon>Gracilibacillus</taxon>
    </lineage>
</organism>
<dbReference type="STRING" id="334253.SAMN04487943_10312"/>
<dbReference type="PANTHER" id="PTHR34389">
    <property type="entry name" value="L-RHAMNOSE MUTAROTASE"/>
    <property type="match status" value="1"/>
</dbReference>
<name>A0A1I4JKU2_9BACI</name>
<protein>
    <submittedName>
        <fullName evidence="1">L-rhamnose mutarotase</fullName>
    </submittedName>
</protein>
<gene>
    <name evidence="1" type="ORF">SAMN04487943_10312</name>
</gene>
<dbReference type="AlphaFoldDB" id="A0A1I4JKU2"/>
<dbReference type="OrthoDB" id="9799608at2"/>
<dbReference type="GO" id="GO:0019301">
    <property type="term" value="P:rhamnose catabolic process"/>
    <property type="evidence" value="ECO:0007669"/>
    <property type="project" value="TreeGrafter"/>
</dbReference>
<dbReference type="RefSeq" id="WP_091482456.1">
    <property type="nucleotide sequence ID" value="NZ_FOTR01000003.1"/>
</dbReference>
<accession>A0A1I4JKU2</accession>
<dbReference type="EMBL" id="FOTR01000003">
    <property type="protein sequence ID" value="SFL66833.1"/>
    <property type="molecule type" value="Genomic_DNA"/>
</dbReference>
<dbReference type="InterPro" id="IPR008000">
    <property type="entry name" value="Rham/fucose_mutarotase"/>
</dbReference>
<proteinExistence type="predicted"/>
<dbReference type="InterPro" id="IPR011008">
    <property type="entry name" value="Dimeric_a/b-barrel"/>
</dbReference>
<reference evidence="2" key="1">
    <citation type="submission" date="2016-10" db="EMBL/GenBank/DDBJ databases">
        <authorList>
            <person name="Varghese N."/>
            <person name="Submissions S."/>
        </authorList>
    </citation>
    <scope>NUCLEOTIDE SEQUENCE [LARGE SCALE GENOMIC DNA]</scope>
    <source>
        <strain evidence="2">CGMCC 1.4250</strain>
    </source>
</reference>
<dbReference type="Proteomes" id="UP000198565">
    <property type="component" value="Unassembled WGS sequence"/>
</dbReference>
<evidence type="ECO:0000313" key="1">
    <source>
        <dbReference type="EMBL" id="SFL66833.1"/>
    </source>
</evidence>
<dbReference type="Gene3D" id="3.30.70.100">
    <property type="match status" value="1"/>
</dbReference>
<keyword evidence="2" id="KW-1185">Reference proteome</keyword>
<dbReference type="SUPFAM" id="SSF54909">
    <property type="entry name" value="Dimeric alpha+beta barrel"/>
    <property type="match status" value="1"/>
</dbReference>
<sequence>MARYMFIMECKEGSQEEYKKRHQEVHQELLAALKEVGISNYSIFMDGTKLYAYMEVDDYHRAMKELETNPANRKWQEFMSDILAMDEKGDPKMHLIDQEVFHLD</sequence>